<comment type="subcellular location">
    <subcellularLocation>
        <location evidence="1">Membrane</location>
    </subcellularLocation>
    <subcellularLocation>
        <location evidence="2">Secreted</location>
    </subcellularLocation>
</comment>
<evidence type="ECO:0000256" key="2">
    <source>
        <dbReference type="ARBA" id="ARBA00004613"/>
    </source>
</evidence>
<proteinExistence type="predicted"/>
<comment type="caution">
    <text evidence="9">The sequence shown here is derived from an EMBL/GenBank/DDBJ whole genome shotgun (WGS) entry which is preliminary data.</text>
</comment>
<keyword evidence="4" id="KW-0800">Toxin</keyword>
<keyword evidence="7" id="KW-0472">Membrane</keyword>
<dbReference type="Proteomes" id="UP001595547">
    <property type="component" value="Unassembled WGS sequence"/>
</dbReference>
<dbReference type="PRINTS" id="PR01488">
    <property type="entry name" value="RTXTOXINA"/>
</dbReference>
<evidence type="ECO:0000256" key="1">
    <source>
        <dbReference type="ARBA" id="ARBA00004370"/>
    </source>
</evidence>
<name>A0ABV7J3E4_9RHOB</name>
<dbReference type="RefSeq" id="WP_380072889.1">
    <property type="nucleotide sequence ID" value="NZ_JBHRTO010000001.1"/>
</dbReference>
<keyword evidence="10" id="KW-1185">Reference proteome</keyword>
<dbReference type="InterPro" id="IPR003995">
    <property type="entry name" value="RTX_toxin_determinant-A"/>
</dbReference>
<dbReference type="InterPro" id="IPR018511">
    <property type="entry name" value="Hemolysin-typ_Ca-bd_CS"/>
</dbReference>
<dbReference type="Gene3D" id="2.150.10.10">
    <property type="entry name" value="Serralysin-like metalloprotease, C-terminal"/>
    <property type="match status" value="7"/>
</dbReference>
<gene>
    <name evidence="9" type="ORF">ACFOGH_09805</name>
</gene>
<dbReference type="EMBL" id="JBHRTO010000001">
    <property type="protein sequence ID" value="MFC3181282.1"/>
    <property type="molecule type" value="Genomic_DNA"/>
</dbReference>
<dbReference type="PANTHER" id="PTHR38340">
    <property type="entry name" value="S-LAYER PROTEIN"/>
    <property type="match status" value="1"/>
</dbReference>
<dbReference type="InterPro" id="IPR011049">
    <property type="entry name" value="Serralysin-like_metalloprot_C"/>
</dbReference>
<dbReference type="Pfam" id="PF00353">
    <property type="entry name" value="HemolysinCabind"/>
    <property type="match status" value="9"/>
</dbReference>
<evidence type="ECO:0000256" key="7">
    <source>
        <dbReference type="ARBA" id="ARBA00023136"/>
    </source>
</evidence>
<accession>A0ABV7J3E4</accession>
<evidence type="ECO:0000256" key="3">
    <source>
        <dbReference type="ARBA" id="ARBA00022525"/>
    </source>
</evidence>
<keyword evidence="3" id="KW-0964">Secreted</keyword>
<dbReference type="InterPro" id="IPR050557">
    <property type="entry name" value="RTX_toxin/Mannuronan_C5-epim"/>
</dbReference>
<keyword evidence="6" id="KW-0843">Virulence</keyword>
<keyword evidence="5" id="KW-0677">Repeat</keyword>
<evidence type="ECO:0000256" key="4">
    <source>
        <dbReference type="ARBA" id="ARBA00022656"/>
    </source>
</evidence>
<evidence type="ECO:0000256" key="8">
    <source>
        <dbReference type="SAM" id="MobiDB-lite"/>
    </source>
</evidence>
<evidence type="ECO:0000313" key="10">
    <source>
        <dbReference type="Proteomes" id="UP001595547"/>
    </source>
</evidence>
<evidence type="ECO:0000256" key="5">
    <source>
        <dbReference type="ARBA" id="ARBA00022737"/>
    </source>
</evidence>
<sequence length="734" mass="73919">MGGVVEPVVEPVPVTATISGTSGNDTLTGTSGADTIIGLAGNDVLFGGGGGDSLYGGDGDDYLVYRPGGRLFGGAGIDTAYFDLSARNAGIKLNSVTVGSPLAGFEALSGKLTAFDDTLFAGALGGPDARGPSYIYSGPSLYAGAGQDSLVLNYSSLTIAERVVFVTSSSIVTAGVFTNTNRLGSANLYDFEILTLYGSRGNDYVDLSNWVGGTRSRLYGGAGDDDLRAGAIDSNLLYGGDGNDTFVAKSGNGAADRLFGGAGNDAFWSVTGQDQVFGGAGVDEVILDLSASTTGVSIGKNIGALYSDVENYYGKLTKHADTVRLVWAATAFTGSSGLLDAGAGTDTLVLDFGHITSLGYAGVSSSGTGGGGNFDVTLFGSNGGLSDSLNFVGFEHISLLGSGGNDSLHGVDLAETLRGRDGDDWITGGRFGDLLDGGAGNDTLQGDSSGSPGAGDTLYGGSGDGQLDGEAGNDLLFGGDGNDGLFGGSGDVRAYGGSGDDTLAGWDGNDLLSGGSGNDSIDADVGRDTLLGGLGDDWLGGGFGSDWLAGVEGNDSLYGDTGFDEGGGADSLYGGYGDDLLSGDGGSDLLYGGYGNDVLIGGSEFAISIDDDSLFGGSGDDKLFGFDGKDSLSGGSGNDILRGGNGDDVMTGGTGVDRFVFDFDNYSSEDHDTITDYTAQDVISFANHVTLNVDDLTITQDGADKLISWSNGSLTLLNYSGAVTFAFSVDQPFS</sequence>
<dbReference type="InterPro" id="IPR001343">
    <property type="entry name" value="Hemolysn_Ca-bd"/>
</dbReference>
<reference evidence="10" key="1">
    <citation type="journal article" date="2019" name="Int. J. Syst. Evol. Microbiol.">
        <title>The Global Catalogue of Microorganisms (GCM) 10K type strain sequencing project: providing services to taxonomists for standard genome sequencing and annotation.</title>
        <authorList>
            <consortium name="The Broad Institute Genomics Platform"/>
            <consortium name="The Broad Institute Genome Sequencing Center for Infectious Disease"/>
            <person name="Wu L."/>
            <person name="Ma J."/>
        </authorList>
    </citation>
    <scope>NUCLEOTIDE SEQUENCE [LARGE SCALE GENOMIC DNA]</scope>
    <source>
        <strain evidence="10">KCTC 52039</strain>
    </source>
</reference>
<dbReference type="PRINTS" id="PR00313">
    <property type="entry name" value="CABNDNGRPT"/>
</dbReference>
<feature type="region of interest" description="Disordered" evidence="8">
    <location>
        <begin position="437"/>
        <end position="465"/>
    </location>
</feature>
<organism evidence="9 10">
    <name type="scientific">Cypionkella sinensis</name>
    <dbReference type="NCBI Taxonomy" id="1756043"/>
    <lineage>
        <taxon>Bacteria</taxon>
        <taxon>Pseudomonadati</taxon>
        <taxon>Pseudomonadota</taxon>
        <taxon>Alphaproteobacteria</taxon>
        <taxon>Rhodobacterales</taxon>
        <taxon>Paracoccaceae</taxon>
        <taxon>Cypionkella</taxon>
    </lineage>
</organism>
<dbReference type="SUPFAM" id="SSF51120">
    <property type="entry name" value="beta-Roll"/>
    <property type="match status" value="6"/>
</dbReference>
<protein>
    <submittedName>
        <fullName evidence="9">Calcium-binding protein</fullName>
    </submittedName>
</protein>
<feature type="compositionally biased region" description="Polar residues" evidence="8">
    <location>
        <begin position="442"/>
        <end position="451"/>
    </location>
</feature>
<dbReference type="PANTHER" id="PTHR38340:SF1">
    <property type="entry name" value="S-LAYER PROTEIN"/>
    <property type="match status" value="1"/>
</dbReference>
<evidence type="ECO:0000256" key="6">
    <source>
        <dbReference type="ARBA" id="ARBA00023026"/>
    </source>
</evidence>
<evidence type="ECO:0000313" key="9">
    <source>
        <dbReference type="EMBL" id="MFC3181282.1"/>
    </source>
</evidence>
<dbReference type="PROSITE" id="PS00330">
    <property type="entry name" value="HEMOLYSIN_CALCIUM"/>
    <property type="match status" value="5"/>
</dbReference>